<accession>A0AB34UIU6</accession>
<name>A0AB34UIU6_PSEA0</name>
<feature type="coiled-coil region" evidence="1">
    <location>
        <begin position="51"/>
        <end position="78"/>
    </location>
</feature>
<dbReference type="Proteomes" id="UP000050545">
    <property type="component" value="Unassembled WGS sequence"/>
</dbReference>
<keyword evidence="1" id="KW-0175">Coiled coil</keyword>
<protein>
    <submittedName>
        <fullName evidence="2">Uncharacterized protein</fullName>
    </submittedName>
</protein>
<evidence type="ECO:0000313" key="2">
    <source>
        <dbReference type="EMBL" id="KPX59443.1"/>
    </source>
</evidence>
<dbReference type="RefSeq" id="WP_057403944.1">
    <property type="nucleotide sequence ID" value="NZ_LJQN01000003.1"/>
</dbReference>
<dbReference type="AlphaFoldDB" id="A0AB34UIU6"/>
<proteinExistence type="predicted"/>
<comment type="caution">
    <text evidence="2">The sequence shown here is derived from an EMBL/GenBank/DDBJ whole genome shotgun (WGS) entry which is preliminary data.</text>
</comment>
<reference evidence="2 3" key="1">
    <citation type="submission" date="2015-09" db="EMBL/GenBank/DDBJ databases">
        <title>Genome announcement of multiple Pseudomonas syringae strains.</title>
        <authorList>
            <person name="Thakur S."/>
            <person name="Wang P.W."/>
            <person name="Gong Y."/>
            <person name="Weir B.S."/>
            <person name="Guttman D.S."/>
        </authorList>
    </citation>
    <scope>NUCLEOTIDE SEQUENCE [LARGE SCALE GENOMIC DNA]</scope>
    <source>
        <strain evidence="2 3">ICMP9623</strain>
    </source>
</reference>
<evidence type="ECO:0000256" key="1">
    <source>
        <dbReference type="SAM" id="Coils"/>
    </source>
</evidence>
<organism evidence="2 3">
    <name type="scientific">Pseudomonas amygdali pv. hibisci</name>
    <dbReference type="NCBI Taxonomy" id="251723"/>
    <lineage>
        <taxon>Bacteria</taxon>
        <taxon>Pseudomonadati</taxon>
        <taxon>Pseudomonadota</taxon>
        <taxon>Gammaproteobacteria</taxon>
        <taxon>Pseudomonadales</taxon>
        <taxon>Pseudomonadaceae</taxon>
        <taxon>Pseudomonas</taxon>
        <taxon>Pseudomonas amygdali</taxon>
    </lineage>
</organism>
<evidence type="ECO:0000313" key="3">
    <source>
        <dbReference type="Proteomes" id="UP000050545"/>
    </source>
</evidence>
<dbReference type="EMBL" id="LJQN01000003">
    <property type="protein sequence ID" value="KPX59443.1"/>
    <property type="molecule type" value="Genomic_DNA"/>
</dbReference>
<sequence>MNIDYAEDWPFCPTEEQMLKQHAHLVVEENRLLRDEVDRYRKHVTKLIDMHNDAALERDKLRIKLRDADNRISDLLREACESWKQSNSLEQVIEQHRLLLRNANVDPVMWGDGRIQVPKGSGT</sequence>
<gene>
    <name evidence="2" type="ORF">ALO67_03497</name>
</gene>